<keyword evidence="2" id="KW-1133">Transmembrane helix</keyword>
<feature type="compositionally biased region" description="Basic and acidic residues" evidence="1">
    <location>
        <begin position="318"/>
        <end position="338"/>
    </location>
</feature>
<feature type="compositionally biased region" description="Low complexity" evidence="1">
    <location>
        <begin position="452"/>
        <end position="463"/>
    </location>
</feature>
<evidence type="ECO:0000256" key="2">
    <source>
        <dbReference type="SAM" id="Phobius"/>
    </source>
</evidence>
<name>A0A316VDJ9_9BASI</name>
<dbReference type="OrthoDB" id="10501907at2759"/>
<dbReference type="EMBL" id="KZ819603">
    <property type="protein sequence ID" value="PWN35757.1"/>
    <property type="molecule type" value="Genomic_DNA"/>
</dbReference>
<feature type="region of interest" description="Disordered" evidence="1">
    <location>
        <begin position="294"/>
        <end position="349"/>
    </location>
</feature>
<feature type="region of interest" description="Disordered" evidence="1">
    <location>
        <begin position="564"/>
        <end position="632"/>
    </location>
</feature>
<keyword evidence="4" id="KW-1185">Reference proteome</keyword>
<sequence>MSNRCSPVPTSTLYGQFTTTQLVTNTIVATSTLPDGETTASTSYDVETSIGTQASPTSTLYSTRCRGDDGQTQAQTQAQTQDQAQTQTEAQTTTQAGGRVIVQTIIRTASSEGSVIVETQTATPTAISSPTLLASSQDTQHNTNAGAIAGGIVGAVAVLALLFGLLWFIRKRKRNAMASRNLDEFFADPSAQVWDEKQANGGNPRSRSASILGVAAGTSSRGGTLRSIKRKSLAVLDLDKEKNASETNDNHWAALTRIDSAQLDDENLGDEEVQNYGRPRSRHSLNALDRPQSFHSMSIGHGLGSQQPFGLPVPGLSPDHDHSDKEADLLRNGSDRSSKSARSPGELGALKTKSMDMLPSFLSSASPPISPTSPYNSPPLRDMPLHEGVAINANGYENVRPSIARGSQFSISSNMMMTDMTNDAKKTRSWSASSYNMPERPKSALGLSSHASPPLSSVLVGSPIQQSPPLNPTLYGQKGSANLQRGRASINGGQPHYPSKRYSGTMQTHSGRSPQYGPSSPQAYNAISPSSHYPPSQYTHLDAHKTAEERAEDRMHALNSVASMNGLDKNQDQPQRRQRSLSGALLLRVTNGEDSPPLTIPQAGEMTPTSSGERSTLSVRNADPSKSQQKNA</sequence>
<feature type="transmembrane region" description="Helical" evidence="2">
    <location>
        <begin position="145"/>
        <end position="169"/>
    </location>
</feature>
<feature type="compositionally biased region" description="Low complexity" evidence="1">
    <location>
        <begin position="71"/>
        <end position="94"/>
    </location>
</feature>
<accession>A0A316VDJ9</accession>
<feature type="compositionally biased region" description="Polar residues" evidence="1">
    <location>
        <begin position="502"/>
        <end position="537"/>
    </location>
</feature>
<organism evidence="3 4">
    <name type="scientific">Meira miltonrushii</name>
    <dbReference type="NCBI Taxonomy" id="1280837"/>
    <lineage>
        <taxon>Eukaryota</taxon>
        <taxon>Fungi</taxon>
        <taxon>Dikarya</taxon>
        <taxon>Basidiomycota</taxon>
        <taxon>Ustilaginomycotina</taxon>
        <taxon>Exobasidiomycetes</taxon>
        <taxon>Exobasidiales</taxon>
        <taxon>Brachybasidiaceae</taxon>
        <taxon>Meira</taxon>
    </lineage>
</organism>
<keyword evidence="2" id="KW-0812">Transmembrane</keyword>
<feature type="region of interest" description="Disordered" evidence="1">
    <location>
        <begin position="33"/>
        <end position="94"/>
    </location>
</feature>
<feature type="compositionally biased region" description="Polar residues" evidence="1">
    <location>
        <begin position="607"/>
        <end position="632"/>
    </location>
</feature>
<evidence type="ECO:0000256" key="1">
    <source>
        <dbReference type="SAM" id="MobiDB-lite"/>
    </source>
</evidence>
<dbReference type="RefSeq" id="XP_025356059.1">
    <property type="nucleotide sequence ID" value="XM_025497737.1"/>
</dbReference>
<dbReference type="AlphaFoldDB" id="A0A316VDJ9"/>
<evidence type="ECO:0000313" key="4">
    <source>
        <dbReference type="Proteomes" id="UP000245771"/>
    </source>
</evidence>
<proteinExistence type="predicted"/>
<keyword evidence="2" id="KW-0472">Membrane</keyword>
<dbReference type="InParanoid" id="A0A316VDJ9"/>
<reference evidence="3 4" key="1">
    <citation type="journal article" date="2018" name="Mol. Biol. Evol.">
        <title>Broad Genomic Sampling Reveals a Smut Pathogenic Ancestry of the Fungal Clade Ustilaginomycotina.</title>
        <authorList>
            <person name="Kijpornyongpan T."/>
            <person name="Mondo S.J."/>
            <person name="Barry K."/>
            <person name="Sandor L."/>
            <person name="Lee J."/>
            <person name="Lipzen A."/>
            <person name="Pangilinan J."/>
            <person name="LaButti K."/>
            <person name="Hainaut M."/>
            <person name="Henrissat B."/>
            <person name="Grigoriev I.V."/>
            <person name="Spatafora J.W."/>
            <person name="Aime M.C."/>
        </authorList>
    </citation>
    <scope>NUCLEOTIDE SEQUENCE [LARGE SCALE GENOMIC DNA]</scope>
    <source>
        <strain evidence="3 4">MCA 3882</strain>
    </source>
</reference>
<dbReference type="GeneID" id="37019518"/>
<feature type="compositionally biased region" description="Polar residues" evidence="1">
    <location>
        <begin position="33"/>
        <end position="62"/>
    </location>
</feature>
<gene>
    <name evidence="3" type="ORF">FA14DRAFT_155167</name>
</gene>
<evidence type="ECO:0000313" key="3">
    <source>
        <dbReference type="EMBL" id="PWN35757.1"/>
    </source>
</evidence>
<dbReference type="Proteomes" id="UP000245771">
    <property type="component" value="Unassembled WGS sequence"/>
</dbReference>
<protein>
    <submittedName>
        <fullName evidence="3">Uncharacterized protein</fullName>
    </submittedName>
</protein>
<feature type="region of interest" description="Disordered" evidence="1">
    <location>
        <begin position="429"/>
        <end position="537"/>
    </location>
</feature>